<name>A0A0K8QJR4_9GAMM</name>
<evidence type="ECO:0000256" key="1">
    <source>
        <dbReference type="SAM" id="MobiDB-lite"/>
    </source>
</evidence>
<feature type="region of interest" description="Disordered" evidence="1">
    <location>
        <begin position="84"/>
        <end position="108"/>
    </location>
</feature>
<gene>
    <name evidence="2" type="ORF">MBSD_n0229</name>
</gene>
<sequence length="108" mass="11649">MTAPPAHAAAPRLCCNSGSLPRSHAMLEMRPHCECCGRDLPADAAGAWICSFECTFCDDCARERLHGTCPNCGGELLRRPTRAAALPRKYPASTQRRVRAEPCPPDAA</sequence>
<dbReference type="AlphaFoldDB" id="A0A0K8QJR4"/>
<evidence type="ECO:0000313" key="3">
    <source>
        <dbReference type="Proteomes" id="UP000253740"/>
    </source>
</evidence>
<evidence type="ECO:0000313" key="2">
    <source>
        <dbReference type="EMBL" id="GAP64946.1"/>
    </source>
</evidence>
<dbReference type="Pfam" id="PF06906">
    <property type="entry name" value="DUF1272"/>
    <property type="match status" value="1"/>
</dbReference>
<proteinExistence type="predicted"/>
<reference evidence="2" key="1">
    <citation type="submission" date="2015-08" db="EMBL/GenBank/DDBJ databases">
        <title>Complete DNA Sequence of Pseudomonas syringae pv. actinidiae, the Causal Agent of Kiwifruit Canker Disease.</title>
        <authorList>
            <person name="Rikkerink E.H.A."/>
            <person name="Fineran P.C."/>
        </authorList>
    </citation>
    <scope>NUCLEOTIDE SEQUENCE</scope>
    <source>
        <strain evidence="2">SkMP5</strain>
    </source>
</reference>
<dbReference type="STRING" id="1475481.GCA_000953855_00233"/>
<keyword evidence="3" id="KW-1185">Reference proteome</keyword>
<dbReference type="InterPro" id="IPR010696">
    <property type="entry name" value="DUF1272"/>
</dbReference>
<dbReference type="Proteomes" id="UP000253740">
    <property type="component" value="Unassembled WGS sequence"/>
</dbReference>
<organism evidence="2">
    <name type="scientific">Mizugakiibacter sediminis</name>
    <dbReference type="NCBI Taxonomy" id="1475481"/>
    <lineage>
        <taxon>Bacteria</taxon>
        <taxon>Pseudomonadati</taxon>
        <taxon>Pseudomonadota</taxon>
        <taxon>Gammaproteobacteria</taxon>
        <taxon>Lysobacterales</taxon>
        <taxon>Rhodanobacteraceae</taxon>
        <taxon>Mizugakiibacter</taxon>
    </lineage>
</organism>
<protein>
    <recommendedName>
        <fullName evidence="4">DUF1272 domain-containing protein</fullName>
    </recommendedName>
</protein>
<evidence type="ECO:0008006" key="4">
    <source>
        <dbReference type="Google" id="ProtNLM"/>
    </source>
</evidence>
<accession>A0A0K8QJR4</accession>
<dbReference type="EMBL" id="DF970140">
    <property type="protein sequence ID" value="GAP64946.1"/>
    <property type="molecule type" value="Genomic_DNA"/>
</dbReference>